<dbReference type="PANTHER" id="PTHR21146">
    <property type="entry name" value="MEF2B PROTEIN"/>
    <property type="match status" value="1"/>
</dbReference>
<evidence type="ECO:0000256" key="3">
    <source>
        <dbReference type="ARBA" id="ARBA00023136"/>
    </source>
</evidence>
<evidence type="ECO:0000256" key="5">
    <source>
        <dbReference type="SAM" id="MobiDB-lite"/>
    </source>
</evidence>
<organism evidence="6">
    <name type="scientific">Culex pipiens</name>
    <name type="common">House mosquito</name>
    <dbReference type="NCBI Taxonomy" id="7175"/>
    <lineage>
        <taxon>Eukaryota</taxon>
        <taxon>Metazoa</taxon>
        <taxon>Ecdysozoa</taxon>
        <taxon>Arthropoda</taxon>
        <taxon>Hexapoda</taxon>
        <taxon>Insecta</taxon>
        <taxon>Pterygota</taxon>
        <taxon>Neoptera</taxon>
        <taxon>Endopterygota</taxon>
        <taxon>Diptera</taxon>
        <taxon>Nematocera</taxon>
        <taxon>Culicoidea</taxon>
        <taxon>Culicidae</taxon>
        <taxon>Culicinae</taxon>
        <taxon>Culicini</taxon>
        <taxon>Culex</taxon>
        <taxon>Culex</taxon>
    </lineage>
</organism>
<evidence type="ECO:0000313" key="6">
    <source>
        <dbReference type="EMBL" id="CAG6524906.1"/>
    </source>
</evidence>
<feature type="region of interest" description="Disordered" evidence="5">
    <location>
        <begin position="153"/>
        <end position="183"/>
    </location>
</feature>
<name>A0A8D8GYP6_CULPI</name>
<dbReference type="EMBL" id="HBUE01018601">
    <property type="protein sequence ID" value="CAG6451600.1"/>
    <property type="molecule type" value="Transcribed_RNA"/>
</dbReference>
<keyword evidence="4" id="KW-0458">Lysosome</keyword>
<dbReference type="EMBL" id="HBUE01190445">
    <property type="protein sequence ID" value="CAG6524906.1"/>
    <property type="molecule type" value="Transcribed_RNA"/>
</dbReference>
<proteinExistence type="inferred from homology"/>
<dbReference type="Pfam" id="PF10167">
    <property type="entry name" value="BORCS8"/>
    <property type="match status" value="1"/>
</dbReference>
<dbReference type="EMBL" id="HBUE01190447">
    <property type="protein sequence ID" value="CAG6524908.1"/>
    <property type="molecule type" value="Transcribed_RNA"/>
</dbReference>
<reference evidence="6" key="1">
    <citation type="submission" date="2021-05" db="EMBL/GenBank/DDBJ databases">
        <authorList>
            <person name="Alioto T."/>
            <person name="Alioto T."/>
            <person name="Gomez Garrido J."/>
        </authorList>
    </citation>
    <scope>NUCLEOTIDE SEQUENCE</scope>
</reference>
<accession>A0A8D8GYP6</accession>
<dbReference type="PANTHER" id="PTHR21146:SF0">
    <property type="entry name" value="BLOC-1-RELATED COMPLEX SUBUNIT 8"/>
    <property type="match status" value="1"/>
</dbReference>
<evidence type="ECO:0000256" key="2">
    <source>
        <dbReference type="ARBA" id="ARBA00010463"/>
    </source>
</evidence>
<evidence type="ECO:0000256" key="4">
    <source>
        <dbReference type="ARBA" id="ARBA00023228"/>
    </source>
</evidence>
<comment type="similarity">
    <text evidence="2">Belongs to the BORCS8 family.</text>
</comment>
<sequence>MTTVNDPELQAKVKKTTEKISENMHIIANEPSLAFYRIQEHVRKVIPLIVERRGEVYQLQQDLQGKCYDMEYAIGAVKEIEAADQSLKNVQEALKNAIFLKQQLKYVESRRPKKDSNSSVYKRLSAHITLDLPDLDISGVVRETTNRVEQAFMSSHARNSSSASGSGGSGAAPELQRSYTTLH</sequence>
<evidence type="ECO:0000256" key="1">
    <source>
        <dbReference type="ARBA" id="ARBA00004656"/>
    </source>
</evidence>
<protein>
    <submittedName>
        <fullName evidence="6">Protein MEF2BNB homolog</fullName>
    </submittedName>
</protein>
<dbReference type="EMBL" id="HBUE01296329">
    <property type="protein sequence ID" value="CAG6576595.1"/>
    <property type="molecule type" value="Transcribed_RNA"/>
</dbReference>
<dbReference type="InterPro" id="IPR019320">
    <property type="entry name" value="BORCS8"/>
</dbReference>
<comment type="subcellular location">
    <subcellularLocation>
        <location evidence="1">Lysosome membrane</location>
    </subcellularLocation>
</comment>
<dbReference type="GO" id="GO:0005765">
    <property type="term" value="C:lysosomal membrane"/>
    <property type="evidence" value="ECO:0007669"/>
    <property type="project" value="UniProtKB-SubCell"/>
</dbReference>
<dbReference type="EMBL" id="HBUE01296331">
    <property type="protein sequence ID" value="CAG6576597.1"/>
    <property type="molecule type" value="Transcribed_RNA"/>
</dbReference>
<keyword evidence="3" id="KW-0472">Membrane</keyword>
<feature type="compositionally biased region" description="Low complexity" evidence="5">
    <location>
        <begin position="154"/>
        <end position="164"/>
    </location>
</feature>
<dbReference type="AlphaFoldDB" id="A0A8D8GYP6"/>
<dbReference type="GO" id="GO:0099078">
    <property type="term" value="C:BORC complex"/>
    <property type="evidence" value="ECO:0007669"/>
    <property type="project" value="TreeGrafter"/>
</dbReference>